<evidence type="ECO:0000256" key="2">
    <source>
        <dbReference type="ARBA" id="ARBA00022723"/>
    </source>
</evidence>
<dbReference type="PANTHER" id="PTHR23215:SF0">
    <property type="entry name" value="BUB3-INTERACTING AND GLEBS MOTIF-CONTAINING PROTEIN ZNF207"/>
    <property type="match status" value="1"/>
</dbReference>
<evidence type="ECO:0000259" key="8">
    <source>
        <dbReference type="PROSITE" id="PS50157"/>
    </source>
</evidence>
<proteinExistence type="predicted"/>
<feature type="compositionally biased region" description="Polar residues" evidence="7">
    <location>
        <begin position="416"/>
        <end position="434"/>
    </location>
</feature>
<dbReference type="InterPro" id="IPR013087">
    <property type="entry name" value="Znf_C2H2_type"/>
</dbReference>
<organism evidence="9 10">
    <name type="scientific">Rhodosorus marinus</name>
    <dbReference type="NCBI Taxonomy" id="101924"/>
    <lineage>
        <taxon>Eukaryota</taxon>
        <taxon>Rhodophyta</taxon>
        <taxon>Stylonematophyceae</taxon>
        <taxon>Stylonematales</taxon>
        <taxon>Stylonemataceae</taxon>
        <taxon>Rhodosorus</taxon>
    </lineage>
</organism>
<evidence type="ECO:0000256" key="4">
    <source>
        <dbReference type="ARBA" id="ARBA00022833"/>
    </source>
</evidence>
<gene>
    <name evidence="9" type="ORF">NDN08_007559</name>
</gene>
<sequence>MGRKKKRDHEDVKRIFCWYCDRDFNDESVLVMHQKSKHFKCNYCGKRLQMLSGLVIHCQQLHKQTIEKVPNAVEGRDSIEISVYGMEGVPDLEEEAAKKARAQGGMPGAGPPGSVPYGQFHYGYRGGPPGGPLPPGNGPYPGPGGPGGPPGPPGPPGRMGPQGHYMPHRRPPPPMGYPGYYGGQYPGPPQGSPRRGPMPTHMGGPPSGPPNQMGAMSAAPQSMAHGVHGMSQQGGPPGMSPKAPQAAPDAPPGVGGAQLPQGLNQARQGALPMQQAPYPQQGWHDRAGQQGYVSTPQYQGLGHQQPPNPHGSPTGTWSKHPGYSQGAPPQRPPAQQQSPPTAGPVQTSHAQLEGTAQRPSNGTAIGAHYSAESGALSQAADPKITAPETVGNGNENQTQPGPPTTTQHVHTPAEPVNQSSTQEGQAYQAMTKQPSAEGYLVFPLPDISMEEMRASLPKYRQASNAK</sequence>
<reference evidence="9 10" key="1">
    <citation type="journal article" date="2023" name="Nat. Commun.">
        <title>Origin of minicircular mitochondrial genomes in red algae.</title>
        <authorList>
            <person name="Lee Y."/>
            <person name="Cho C.H."/>
            <person name="Lee Y.M."/>
            <person name="Park S.I."/>
            <person name="Yang J.H."/>
            <person name="West J.A."/>
            <person name="Bhattacharya D."/>
            <person name="Yoon H.S."/>
        </authorList>
    </citation>
    <scope>NUCLEOTIDE SEQUENCE [LARGE SCALE GENOMIC DNA]</scope>
    <source>
        <strain evidence="9 10">CCMP1338</strain>
        <tissue evidence="9">Whole cell</tissue>
    </source>
</reference>
<comment type="caution">
    <text evidence="9">The sequence shown here is derived from an EMBL/GenBank/DDBJ whole genome shotgun (WGS) entry which is preliminary data.</text>
</comment>
<dbReference type="Gene3D" id="3.30.160.60">
    <property type="entry name" value="Classic Zinc Finger"/>
    <property type="match status" value="1"/>
</dbReference>
<keyword evidence="10" id="KW-1185">Reference proteome</keyword>
<dbReference type="PROSITE" id="PS50157">
    <property type="entry name" value="ZINC_FINGER_C2H2_2"/>
    <property type="match status" value="1"/>
</dbReference>
<dbReference type="GO" id="GO:0005634">
    <property type="term" value="C:nucleus"/>
    <property type="evidence" value="ECO:0007669"/>
    <property type="project" value="UniProtKB-SubCell"/>
</dbReference>
<name>A0AAV8V210_9RHOD</name>
<dbReference type="Proteomes" id="UP001157974">
    <property type="component" value="Unassembled WGS sequence"/>
</dbReference>
<dbReference type="GO" id="GO:0008270">
    <property type="term" value="F:zinc ion binding"/>
    <property type="evidence" value="ECO:0007669"/>
    <property type="project" value="UniProtKB-KW"/>
</dbReference>
<evidence type="ECO:0000256" key="5">
    <source>
        <dbReference type="ARBA" id="ARBA00023242"/>
    </source>
</evidence>
<dbReference type="PANTHER" id="PTHR23215">
    <property type="entry name" value="ZINC FINGER PROTEIN 207"/>
    <property type="match status" value="1"/>
</dbReference>
<accession>A0AAV8V210</accession>
<feature type="compositionally biased region" description="Pro residues" evidence="7">
    <location>
        <begin position="129"/>
        <end position="158"/>
    </location>
</feature>
<evidence type="ECO:0000256" key="7">
    <source>
        <dbReference type="SAM" id="MobiDB-lite"/>
    </source>
</evidence>
<keyword evidence="3 6" id="KW-0863">Zinc-finger</keyword>
<feature type="compositionally biased region" description="Low complexity" evidence="7">
    <location>
        <begin position="324"/>
        <end position="344"/>
    </location>
</feature>
<dbReference type="InterPro" id="IPR036236">
    <property type="entry name" value="Znf_C2H2_sf"/>
</dbReference>
<evidence type="ECO:0000256" key="1">
    <source>
        <dbReference type="ARBA" id="ARBA00004123"/>
    </source>
</evidence>
<protein>
    <recommendedName>
        <fullName evidence="8">C2H2-type domain-containing protein</fullName>
    </recommendedName>
</protein>
<evidence type="ECO:0000256" key="3">
    <source>
        <dbReference type="ARBA" id="ARBA00022771"/>
    </source>
</evidence>
<dbReference type="SMART" id="SM00355">
    <property type="entry name" value="ZnF_C2H2"/>
    <property type="match status" value="2"/>
</dbReference>
<evidence type="ECO:0000256" key="6">
    <source>
        <dbReference type="PROSITE-ProRule" id="PRU00042"/>
    </source>
</evidence>
<comment type="subcellular location">
    <subcellularLocation>
        <location evidence="1">Nucleus</location>
    </subcellularLocation>
</comment>
<dbReference type="PROSITE" id="PS00028">
    <property type="entry name" value="ZINC_FINGER_C2H2_1"/>
    <property type="match status" value="1"/>
</dbReference>
<keyword evidence="4" id="KW-0862">Zinc</keyword>
<dbReference type="AlphaFoldDB" id="A0AAV8V210"/>
<feature type="domain" description="C2H2-type" evidence="8">
    <location>
        <begin position="39"/>
        <end position="62"/>
    </location>
</feature>
<dbReference type="SUPFAM" id="SSF57667">
    <property type="entry name" value="beta-beta-alpha zinc fingers"/>
    <property type="match status" value="1"/>
</dbReference>
<keyword evidence="5" id="KW-0539">Nucleus</keyword>
<feature type="region of interest" description="Disordered" evidence="7">
    <location>
        <begin position="95"/>
        <end position="434"/>
    </location>
</feature>
<dbReference type="CDD" id="cd20908">
    <property type="entry name" value="SUF4-like"/>
    <property type="match status" value="1"/>
</dbReference>
<evidence type="ECO:0000313" key="9">
    <source>
        <dbReference type="EMBL" id="KAJ8907448.1"/>
    </source>
</evidence>
<evidence type="ECO:0000313" key="10">
    <source>
        <dbReference type="Proteomes" id="UP001157974"/>
    </source>
</evidence>
<keyword evidence="2" id="KW-0479">Metal-binding</keyword>
<dbReference type="EMBL" id="JAMWBK010000002">
    <property type="protein sequence ID" value="KAJ8907448.1"/>
    <property type="molecule type" value="Genomic_DNA"/>
</dbReference>